<dbReference type="Pfam" id="PF20169">
    <property type="entry name" value="DUF6537"/>
    <property type="match status" value="1"/>
</dbReference>
<evidence type="ECO:0000259" key="3">
    <source>
        <dbReference type="Pfam" id="PF20169"/>
    </source>
</evidence>
<evidence type="ECO:0000259" key="2">
    <source>
        <dbReference type="Pfam" id="PF01558"/>
    </source>
</evidence>
<dbReference type="PANTHER" id="PTHR48084">
    <property type="entry name" value="2-OXOGLUTARATE OXIDOREDUCTASE SUBUNIT KORB-RELATED"/>
    <property type="match status" value="1"/>
</dbReference>
<dbReference type="SUPFAM" id="SSF52518">
    <property type="entry name" value="Thiamin diphosphate-binding fold (THDP-binding)"/>
    <property type="match status" value="2"/>
</dbReference>
<organism evidence="4 5">
    <name type="scientific">Microbispora bryophytorum subsp. camponoti</name>
    <dbReference type="NCBI Taxonomy" id="1677852"/>
    <lineage>
        <taxon>Bacteria</taxon>
        <taxon>Bacillati</taxon>
        <taxon>Actinomycetota</taxon>
        <taxon>Actinomycetes</taxon>
        <taxon>Streptosporangiales</taxon>
        <taxon>Streptosporangiaceae</taxon>
        <taxon>Microbispora</taxon>
    </lineage>
</organism>
<dbReference type="Pfam" id="PF01558">
    <property type="entry name" value="POR"/>
    <property type="match status" value="1"/>
</dbReference>
<dbReference type="NCBIfam" id="NF009588">
    <property type="entry name" value="PRK13029.1"/>
    <property type="match status" value="1"/>
</dbReference>
<feature type="domain" description="Pyruvate/ketoisovalerate oxidoreductase catalytic" evidence="2">
    <location>
        <begin position="721"/>
        <end position="911"/>
    </location>
</feature>
<feature type="domain" description="DUF6537" evidence="3">
    <location>
        <begin position="949"/>
        <end position="1146"/>
    </location>
</feature>
<dbReference type="SUPFAM" id="SSF53323">
    <property type="entry name" value="Pyruvate-ferredoxin oxidoreductase, PFOR, domain III"/>
    <property type="match status" value="1"/>
</dbReference>
<dbReference type="InterPro" id="IPR029061">
    <property type="entry name" value="THDP-binding"/>
</dbReference>
<evidence type="ECO:0000256" key="1">
    <source>
        <dbReference type="ARBA" id="ARBA00023002"/>
    </source>
</evidence>
<dbReference type="InterPro" id="IPR051457">
    <property type="entry name" value="2-oxoacid:Fd_oxidoreductase"/>
</dbReference>
<dbReference type="RefSeq" id="WP_191050256.1">
    <property type="nucleotide sequence ID" value="NZ_JACXRZ010000003.1"/>
</dbReference>
<protein>
    <submittedName>
        <fullName evidence="4">Indolepyruvate ferredoxin oxidoreductase family protein</fullName>
    </submittedName>
</protein>
<dbReference type="InterPro" id="IPR002869">
    <property type="entry name" value="Pyrv_flavodox_OxRed_cen"/>
</dbReference>
<dbReference type="Gene3D" id="3.40.920.10">
    <property type="entry name" value="Pyruvate-ferredoxin oxidoreductase, PFOR, domain III"/>
    <property type="match status" value="1"/>
</dbReference>
<dbReference type="InterPro" id="IPR046667">
    <property type="entry name" value="DUF6537"/>
</dbReference>
<dbReference type="NCBIfam" id="NF009589">
    <property type="entry name" value="PRK13030.1"/>
    <property type="match status" value="1"/>
</dbReference>
<dbReference type="Proteomes" id="UP000653231">
    <property type="component" value="Unassembled WGS sequence"/>
</dbReference>
<reference evidence="4 5" key="1">
    <citation type="submission" date="2020-09" db="EMBL/GenBank/DDBJ databases">
        <title>Actinomycete isolated from the Camponotus japonicus Mayr.</title>
        <authorList>
            <person name="Gong X."/>
        </authorList>
    </citation>
    <scope>NUCLEOTIDE SEQUENCE [LARGE SCALE GENOMIC DNA]</scope>
    <source>
        <strain evidence="4 5">2C-HV3</strain>
    </source>
</reference>
<sequence length="1161" mass="121827">MSAPASTSPVSLDDKYAAEHGTVLISGVQALVRLTLEQRRLDAERGLDTRVFVSGYPGSPLGGVDLEMARAARFLTEAGVVAQPGLNEELAATAVAGTQLLAQVPGRRHEGVTGFWYGKNPGLDRAADAIRHGNLAGTAPLGGAVAWIGDDPGSKSSTVPSSCEPMCQSLSMPLLAPGSVAEVVELGLHAVALSRATGLWAGLKIVADVADASATVDLGPLRDNIRSGIPVPERADRGAPPTLVGPASLEAEHDMLTRRLGLAREYARTHGLNRVTHDAPRATTGVLASGTSYAVVLRALADLGLDEVAMDHLGLRLIRLAMPFPLAYDDLAAMTAGLDRVLVVEDKVPFLEGHLKQALYDTGQRPDVIGRELLTARGTVGAQDVAGALATCLGPDGLPRQAAILSPAPSATAAKRRLLPLVAARTPYFCSGCPHNAATRASGDTLVGAGIGCHAMIALDGNGRGRQVGMTQMGGEGAQWFGLAPFTSDRHFTQNLGDGTFHHSGSLAVRAAVAAGVSMTYKLLYNDAVAMTGGQRAEGRLDVPELTRWLAAEGVRRVVVTTPEPQTYRGVRLAPIASVRHRDDLPDVERELAAVDGVTVLIHDDRCAAEERRLRKRGKLPAPTARVVVNERVCEGCGDCGDVSTCLSVQPVETEFGRKTRIHQASCNSDLSCLKGDCPSFLLVEPRPRTPRTVPEPPVALTEPVARFPERAALLRMPGIGGTGVVTVSQILQMAAHLDGLHAAGLDQTGLAQKGGPVVSDVRISPHPITGSVRAARGTADVLIGFDALGAAADDTLAVASPGRTVAVVNTAIVPTAAMVTGRAALSGAGDAIARIASATAPGTGLHLDAGALSEALFGDHMPANLVLVGAAYQHGCIPISADAIERAIRLNGGSSSAAVERNLVAFRWGRAAVIDREAVFRAAIPPEPPVVPVDDAALREAAGAGAIEEAMAVRVADLTGYQNAAYARSYAREVRRVVALAAELAGEEAGARIGLAYARGLHRLMAYKDEYEVARLHLDPVERARREREFGSGAAVSVLLHPPLLRAMGLTRKIRLRRSAGVVFRGLRAARVLRGTAFDVFGYAAVRRVERTLVVEYRELVSRAFDRLTPATAAAVAEIAALPDLIRGYEDIKLARVAEFRDRAAALLAELNAPVLQESS</sequence>
<name>A0ABR8KZ05_9ACTN</name>
<comment type="caution">
    <text evidence="4">The sequence shown here is derived from an EMBL/GenBank/DDBJ whole genome shotgun (WGS) entry which is preliminary data.</text>
</comment>
<evidence type="ECO:0000313" key="5">
    <source>
        <dbReference type="Proteomes" id="UP000653231"/>
    </source>
</evidence>
<dbReference type="CDD" id="cd07034">
    <property type="entry name" value="TPP_PYR_PFOR_IOR-alpha_like"/>
    <property type="match status" value="1"/>
</dbReference>
<dbReference type="InterPro" id="IPR019752">
    <property type="entry name" value="Pyrv/ketoisovalerate_OxRed_cat"/>
</dbReference>
<dbReference type="EMBL" id="JACXRZ010000003">
    <property type="protein sequence ID" value="MBD3142450.1"/>
    <property type="molecule type" value="Genomic_DNA"/>
</dbReference>
<dbReference type="Gene3D" id="3.40.50.970">
    <property type="match status" value="1"/>
</dbReference>
<accession>A0ABR8KZ05</accession>
<gene>
    <name evidence="4" type="ORF">IEQ31_04530</name>
</gene>
<proteinExistence type="predicted"/>
<dbReference type="PANTHER" id="PTHR48084:SF3">
    <property type="entry name" value="SUBUNIT OF PYRUVATE:FLAVODOXIN OXIDOREDUCTASE"/>
    <property type="match status" value="1"/>
</dbReference>
<evidence type="ECO:0000313" key="4">
    <source>
        <dbReference type="EMBL" id="MBD3142450.1"/>
    </source>
</evidence>
<keyword evidence="5" id="KW-1185">Reference proteome</keyword>
<dbReference type="InterPro" id="IPR002880">
    <property type="entry name" value="Pyrv_Fd/Flavodoxin_OxRdtase_N"/>
</dbReference>
<keyword evidence="1" id="KW-0560">Oxidoreductase</keyword>